<reference evidence="1 2" key="1">
    <citation type="submission" date="2023-08" db="EMBL/GenBank/DDBJ databases">
        <title>Implementing the SeqCode for naming new Mesorhizobium species isolated from Vachellia karroo root nodules.</title>
        <authorList>
            <person name="Van Lill M."/>
        </authorList>
    </citation>
    <scope>NUCLEOTIDE SEQUENCE [LARGE SCALE GENOMIC DNA]</scope>
    <source>
        <strain evidence="1 2">VK25D</strain>
    </source>
</reference>
<accession>A0ABU5A9Y0</accession>
<protein>
    <recommendedName>
        <fullName evidence="3">Peptidase S54 rhomboid domain-containing protein</fullName>
    </recommendedName>
</protein>
<dbReference type="Proteomes" id="UP001285154">
    <property type="component" value="Unassembled WGS sequence"/>
</dbReference>
<dbReference type="EMBL" id="JAVIIQ010000007">
    <property type="protein sequence ID" value="MDX8533008.1"/>
    <property type="molecule type" value="Genomic_DNA"/>
</dbReference>
<keyword evidence="2" id="KW-1185">Reference proteome</keyword>
<evidence type="ECO:0000313" key="2">
    <source>
        <dbReference type="Proteomes" id="UP001285154"/>
    </source>
</evidence>
<gene>
    <name evidence="1" type="ORF">RFM42_18615</name>
</gene>
<evidence type="ECO:0000313" key="1">
    <source>
        <dbReference type="EMBL" id="MDX8533008.1"/>
    </source>
</evidence>
<proteinExistence type="predicted"/>
<dbReference type="RefSeq" id="WP_320249587.1">
    <property type="nucleotide sequence ID" value="NZ_JAVIIQ010000007.1"/>
</dbReference>
<name>A0ABU5A9Y0_9HYPH</name>
<evidence type="ECO:0008006" key="3">
    <source>
        <dbReference type="Google" id="ProtNLM"/>
    </source>
</evidence>
<sequence>MPLLPGTCTLAAYFLGGISAGRYREISKPAATWHMVGFFQLFFIAFSSSANPKGAGHLVGAIAGGCNGSSITSQMDK</sequence>
<organism evidence="1 2">
    <name type="scientific">Mesorhizobium vachelliae</name>
    <dbReference type="NCBI Taxonomy" id="3072309"/>
    <lineage>
        <taxon>Bacteria</taxon>
        <taxon>Pseudomonadati</taxon>
        <taxon>Pseudomonadota</taxon>
        <taxon>Alphaproteobacteria</taxon>
        <taxon>Hyphomicrobiales</taxon>
        <taxon>Phyllobacteriaceae</taxon>
        <taxon>Mesorhizobium</taxon>
    </lineage>
</organism>
<comment type="caution">
    <text evidence="1">The sequence shown here is derived from an EMBL/GenBank/DDBJ whole genome shotgun (WGS) entry which is preliminary data.</text>
</comment>